<dbReference type="Pfam" id="PF00561">
    <property type="entry name" value="Abhydrolase_1"/>
    <property type="match status" value="1"/>
</dbReference>
<dbReference type="EMBL" id="BLWD01000001">
    <property type="protein sequence ID" value="GFN06691.1"/>
    <property type="molecule type" value="Genomic_DNA"/>
</dbReference>
<name>A0A7J0CVX6_STRMI</name>
<organism evidence="3 4">
    <name type="scientific">Streptomyces microflavus</name>
    <name type="common">Streptomyces lipmanii</name>
    <dbReference type="NCBI Taxonomy" id="1919"/>
    <lineage>
        <taxon>Bacteria</taxon>
        <taxon>Bacillati</taxon>
        <taxon>Actinomycetota</taxon>
        <taxon>Actinomycetes</taxon>
        <taxon>Kitasatosporales</taxon>
        <taxon>Streptomycetaceae</taxon>
        <taxon>Streptomyces</taxon>
    </lineage>
</organism>
<dbReference type="PANTHER" id="PTHR43433:SF5">
    <property type="entry name" value="AB HYDROLASE-1 DOMAIN-CONTAINING PROTEIN"/>
    <property type="match status" value="1"/>
</dbReference>
<evidence type="ECO:0000256" key="1">
    <source>
        <dbReference type="SAM" id="MobiDB-lite"/>
    </source>
</evidence>
<proteinExistence type="predicted"/>
<dbReference type="PANTHER" id="PTHR43433">
    <property type="entry name" value="HYDROLASE, ALPHA/BETA FOLD FAMILY PROTEIN"/>
    <property type="match status" value="1"/>
</dbReference>
<dbReference type="InterPro" id="IPR029058">
    <property type="entry name" value="AB_hydrolase_fold"/>
</dbReference>
<dbReference type="InterPro" id="IPR050471">
    <property type="entry name" value="AB_hydrolase"/>
</dbReference>
<dbReference type="AlphaFoldDB" id="A0A7J0CVX6"/>
<keyword evidence="3" id="KW-0378">Hydrolase</keyword>
<comment type="caution">
    <text evidence="3">The sequence shown here is derived from an EMBL/GenBank/DDBJ whole genome shotgun (WGS) entry which is preliminary data.</text>
</comment>
<protein>
    <submittedName>
        <fullName evidence="3">Alpha/beta hydrolase</fullName>
    </submittedName>
</protein>
<gene>
    <name evidence="3" type="ORF">Smic_52470</name>
</gene>
<evidence type="ECO:0000259" key="2">
    <source>
        <dbReference type="Pfam" id="PF00561"/>
    </source>
</evidence>
<evidence type="ECO:0000313" key="4">
    <source>
        <dbReference type="Proteomes" id="UP000498740"/>
    </source>
</evidence>
<accession>A0A7J0CVX6</accession>
<dbReference type="GO" id="GO:0004806">
    <property type="term" value="F:triacylglycerol lipase activity"/>
    <property type="evidence" value="ECO:0007669"/>
    <property type="project" value="TreeGrafter"/>
</dbReference>
<feature type="domain" description="AB hydrolase-1" evidence="2">
    <location>
        <begin position="29"/>
        <end position="151"/>
    </location>
</feature>
<dbReference type="GO" id="GO:0046503">
    <property type="term" value="P:glycerolipid catabolic process"/>
    <property type="evidence" value="ECO:0007669"/>
    <property type="project" value="TreeGrafter"/>
</dbReference>
<dbReference type="SUPFAM" id="SSF53474">
    <property type="entry name" value="alpha/beta-Hydrolases"/>
    <property type="match status" value="1"/>
</dbReference>
<dbReference type="Proteomes" id="UP000498740">
    <property type="component" value="Unassembled WGS sequence"/>
</dbReference>
<feature type="region of interest" description="Disordered" evidence="1">
    <location>
        <begin position="295"/>
        <end position="322"/>
    </location>
</feature>
<evidence type="ECO:0000313" key="3">
    <source>
        <dbReference type="EMBL" id="GFN06691.1"/>
    </source>
</evidence>
<dbReference type="RefSeq" id="WP_032757640.1">
    <property type="nucleotide sequence ID" value="NZ_BMUG01000009.1"/>
</dbReference>
<dbReference type="InterPro" id="IPR000073">
    <property type="entry name" value="AB_hydrolase_1"/>
</dbReference>
<sequence length="322" mass="33748">MTWTERRFARNGPVELAHDRLREGGDGEPLLLVMGLAVSRYWWPQELCAAFAGAGFAVARYDQRDAGESTRLPRSAPGGNPFTALAARRGAAYTAEDMADDAVVVLDALGWESAHLFGHSLGGVVAQRVALRHPDRVRTLTSSAALPSDVGGLGAFRHLRLATLAKFARIKPARDREGRIAAGLAVARLCASPGYPFDEAEALERITADVDTGIADPDAQSRQIGARWSGPALAELRLPALVLHGTDDPLLKPSAGRATAAAIPGARLVLQPGVGHDIPRERHAGVAAEVRALADRARSASARDGSTGPAARDGSPGPAPTA</sequence>
<reference evidence="3 4" key="1">
    <citation type="submission" date="2020-05" db="EMBL/GenBank/DDBJ databases">
        <title>Whole genome shotgun sequence of Streptomyces microflavus NBRC 13062.</title>
        <authorList>
            <person name="Komaki H."/>
            <person name="Tamura T."/>
        </authorList>
    </citation>
    <scope>NUCLEOTIDE SEQUENCE [LARGE SCALE GENOMIC DNA]</scope>
    <source>
        <strain evidence="3 4">NBRC 13062</strain>
    </source>
</reference>
<dbReference type="Gene3D" id="3.40.50.1820">
    <property type="entry name" value="alpha/beta hydrolase"/>
    <property type="match status" value="1"/>
</dbReference>